<dbReference type="Pfam" id="PF11806">
    <property type="entry name" value="Enterochelin_N"/>
    <property type="match status" value="1"/>
</dbReference>
<dbReference type="SUPFAM" id="SSF81296">
    <property type="entry name" value="E set domains"/>
    <property type="match status" value="1"/>
</dbReference>
<dbReference type="NCBIfam" id="NF007758">
    <property type="entry name" value="PRK10439.1"/>
    <property type="match status" value="1"/>
</dbReference>
<dbReference type="EC" id="3.1.1.-" evidence="6"/>
<keyword evidence="7" id="KW-1185">Reference proteome</keyword>
<evidence type="ECO:0000256" key="4">
    <source>
        <dbReference type="ARBA" id="ARBA00024201"/>
    </source>
</evidence>
<reference evidence="6 7" key="1">
    <citation type="submission" date="2024-07" db="EMBL/GenBank/DDBJ databases">
        <authorList>
            <person name="Hebao G."/>
        </authorList>
    </citation>
    <scope>NUCLEOTIDE SEQUENCE [LARGE SCALE GENOMIC DNA]</scope>
    <source>
        <strain evidence="6 7">ACCC 02193</strain>
    </source>
</reference>
<name>A0ABV4E880_9GAMM</name>
<dbReference type="InterPro" id="IPR000801">
    <property type="entry name" value="Esterase-like"/>
</dbReference>
<evidence type="ECO:0000259" key="5">
    <source>
        <dbReference type="Pfam" id="PF11806"/>
    </source>
</evidence>
<comment type="similarity">
    <text evidence="4">Belongs to the Fes family.</text>
</comment>
<dbReference type="Gene3D" id="3.40.50.1820">
    <property type="entry name" value="alpha/beta hydrolase"/>
    <property type="match status" value="1"/>
</dbReference>
<comment type="caution">
    <text evidence="6">The sequence shown here is derived from an EMBL/GenBank/DDBJ whole genome shotgun (WGS) entry which is preliminary data.</text>
</comment>
<dbReference type="GO" id="GO:0016787">
    <property type="term" value="F:hydrolase activity"/>
    <property type="evidence" value="ECO:0007669"/>
    <property type="project" value="UniProtKB-KW"/>
</dbReference>
<dbReference type="Proteomes" id="UP001565243">
    <property type="component" value="Unassembled WGS sequence"/>
</dbReference>
<sequence length="420" mass="47267">MMEDDDMTGGWDSDAQASWQHKLSLGSPAVVTEGDICTVTFYWRDPAGTEQTSPVRRVWIYITGVTDHHQQRAPQSLQRISGTAIWQWQVRLNAGWRGSYCFIPSVNENDFPPEALQSPPDRAALREGWRRLLPQAIADPLNPHTSWRGGRGHPVSALHLPQAPVQPGWTERVEFAAPCCLTWESKRLGNQRRVWLFTTGESQPEQRPLAVLLDGQFWAEQMPVWSALQAQTDRGQLPQAVYLLIDAIDTQHRGEELTCNPDFWLAVQEELLPLLAQHARWRDDPVTTVVAGQSFGGLSALYAALHWPQRFGCALSQSGSFWWPHRQRTGEDGWLTEQLMQGRLSVAPLRIYLEAGLREPVVLQANQRIYPLLQRACPTLHYRLVDGGHDALCWRGGLINGLTTLWQSVPAKSGVSDGTE</sequence>
<dbReference type="RefSeq" id="WP_369895654.1">
    <property type="nucleotide sequence ID" value="NZ_JBGFFX010000006.1"/>
</dbReference>
<dbReference type="InterPro" id="IPR014756">
    <property type="entry name" value="Ig_E-set"/>
</dbReference>
<evidence type="ECO:0000256" key="3">
    <source>
        <dbReference type="ARBA" id="ARBA00022801"/>
    </source>
</evidence>
<dbReference type="InterPro" id="IPR050583">
    <property type="entry name" value="Mycobacterial_A85_antigen"/>
</dbReference>
<dbReference type="PANTHER" id="PTHR48098:SF3">
    <property type="entry name" value="IRON(III) ENTEROBACTIN ESTERASE"/>
    <property type="match status" value="1"/>
</dbReference>
<keyword evidence="3 6" id="KW-0378">Hydrolase</keyword>
<evidence type="ECO:0000313" key="6">
    <source>
        <dbReference type="EMBL" id="MEY8771118.1"/>
    </source>
</evidence>
<evidence type="ECO:0000313" key="7">
    <source>
        <dbReference type="Proteomes" id="UP001565243"/>
    </source>
</evidence>
<gene>
    <name evidence="6" type="primary">fes</name>
    <name evidence="6" type="ORF">AB6T85_11860</name>
</gene>
<comment type="subcellular location">
    <subcellularLocation>
        <location evidence="1">Cytoplasm</location>
    </subcellularLocation>
</comment>
<proteinExistence type="inferred from homology"/>
<dbReference type="InterPro" id="IPR021764">
    <property type="entry name" value="Enterochelin_esterase_N"/>
</dbReference>
<keyword evidence="2" id="KW-0963">Cytoplasm</keyword>
<dbReference type="InterPro" id="IPR029058">
    <property type="entry name" value="AB_hydrolase_fold"/>
</dbReference>
<dbReference type="PANTHER" id="PTHR48098">
    <property type="entry name" value="ENTEROCHELIN ESTERASE-RELATED"/>
    <property type="match status" value="1"/>
</dbReference>
<dbReference type="Pfam" id="PF00756">
    <property type="entry name" value="Esterase"/>
    <property type="match status" value="1"/>
</dbReference>
<accession>A0ABV4E880</accession>
<dbReference type="EMBL" id="JBGFFX010000006">
    <property type="protein sequence ID" value="MEY8771118.1"/>
    <property type="molecule type" value="Genomic_DNA"/>
</dbReference>
<dbReference type="SUPFAM" id="SSF53474">
    <property type="entry name" value="alpha/beta-Hydrolases"/>
    <property type="match status" value="1"/>
</dbReference>
<protein>
    <submittedName>
        <fullName evidence="6">Enterochelin esterase</fullName>
        <ecNumber evidence="6">3.1.1.-</ecNumber>
    </submittedName>
</protein>
<feature type="domain" description="Enterochelin esterase N-terminal" evidence="5">
    <location>
        <begin position="38"/>
        <end position="169"/>
    </location>
</feature>
<dbReference type="Gene3D" id="2.60.40.10">
    <property type="entry name" value="Immunoglobulins"/>
    <property type="match status" value="1"/>
</dbReference>
<organism evidence="6 7">
    <name type="scientific">Erwinia aeris</name>
    <dbReference type="NCBI Taxonomy" id="3239803"/>
    <lineage>
        <taxon>Bacteria</taxon>
        <taxon>Pseudomonadati</taxon>
        <taxon>Pseudomonadota</taxon>
        <taxon>Gammaproteobacteria</taxon>
        <taxon>Enterobacterales</taxon>
        <taxon>Erwiniaceae</taxon>
        <taxon>Erwinia</taxon>
    </lineage>
</organism>
<evidence type="ECO:0000256" key="2">
    <source>
        <dbReference type="ARBA" id="ARBA00022490"/>
    </source>
</evidence>
<evidence type="ECO:0000256" key="1">
    <source>
        <dbReference type="ARBA" id="ARBA00004496"/>
    </source>
</evidence>
<dbReference type="InterPro" id="IPR013783">
    <property type="entry name" value="Ig-like_fold"/>
</dbReference>